<evidence type="ECO:0000259" key="14">
    <source>
        <dbReference type="PROSITE" id="PS50089"/>
    </source>
</evidence>
<comment type="subcellular location">
    <subcellularLocation>
        <location evidence="2">Membrane</location>
        <topology evidence="2">Multi-pass membrane protein</topology>
    </subcellularLocation>
</comment>
<keyword evidence="10" id="KW-1133">Transmembrane helix</keyword>
<evidence type="ECO:0000256" key="3">
    <source>
        <dbReference type="ARBA" id="ARBA00012483"/>
    </source>
</evidence>
<evidence type="ECO:0000256" key="9">
    <source>
        <dbReference type="ARBA" id="ARBA00022833"/>
    </source>
</evidence>
<dbReference type="GO" id="GO:0061630">
    <property type="term" value="F:ubiquitin protein ligase activity"/>
    <property type="evidence" value="ECO:0007669"/>
    <property type="project" value="UniProtKB-EC"/>
</dbReference>
<dbReference type="InterPro" id="IPR013083">
    <property type="entry name" value="Znf_RING/FYVE/PHD"/>
</dbReference>
<dbReference type="InterPro" id="IPR001841">
    <property type="entry name" value="Znf_RING"/>
</dbReference>
<keyword evidence="7 12" id="KW-0863">Zinc-finger</keyword>
<feature type="compositionally biased region" description="Low complexity" evidence="13">
    <location>
        <begin position="91"/>
        <end position="103"/>
    </location>
</feature>
<dbReference type="PROSITE" id="PS50089">
    <property type="entry name" value="ZF_RING_2"/>
    <property type="match status" value="1"/>
</dbReference>
<dbReference type="EMBL" id="JALLPB020000654">
    <property type="protein sequence ID" value="KAL3807261.1"/>
    <property type="molecule type" value="Genomic_DNA"/>
</dbReference>
<protein>
    <recommendedName>
        <fullName evidence="3">RING-type E3 ubiquitin transferase</fullName>
        <ecNumber evidence="3">2.3.2.27</ecNumber>
    </recommendedName>
</protein>
<keyword evidence="16" id="KW-1185">Reference proteome</keyword>
<keyword evidence="4" id="KW-0808">Transferase</keyword>
<feature type="compositionally biased region" description="Basic and acidic residues" evidence="13">
    <location>
        <begin position="211"/>
        <end position="221"/>
    </location>
</feature>
<evidence type="ECO:0000256" key="11">
    <source>
        <dbReference type="ARBA" id="ARBA00023136"/>
    </source>
</evidence>
<dbReference type="EC" id="2.3.2.27" evidence="3"/>
<gene>
    <name evidence="15" type="ORF">ACHAXA_004637</name>
</gene>
<comment type="catalytic activity">
    <reaction evidence="1">
        <text>S-ubiquitinyl-[E2 ubiquitin-conjugating enzyme]-L-cysteine + [acceptor protein]-L-lysine = [E2 ubiquitin-conjugating enzyme]-L-cysteine + N(6)-ubiquitinyl-[acceptor protein]-L-lysine.</text>
        <dbReference type="EC" id="2.3.2.27"/>
    </reaction>
</comment>
<keyword evidence="11" id="KW-0472">Membrane</keyword>
<dbReference type="AlphaFoldDB" id="A0ABD3R7Q2"/>
<dbReference type="GO" id="GO:0016020">
    <property type="term" value="C:membrane"/>
    <property type="evidence" value="ECO:0007669"/>
    <property type="project" value="UniProtKB-SubCell"/>
</dbReference>
<dbReference type="PANTHER" id="PTHR45977">
    <property type="entry name" value="TARGET OF ERK KINASE MPK-1"/>
    <property type="match status" value="1"/>
</dbReference>
<evidence type="ECO:0000256" key="5">
    <source>
        <dbReference type="ARBA" id="ARBA00022692"/>
    </source>
</evidence>
<evidence type="ECO:0000256" key="8">
    <source>
        <dbReference type="ARBA" id="ARBA00022786"/>
    </source>
</evidence>
<accession>A0ABD3R7Q2</accession>
<evidence type="ECO:0000256" key="10">
    <source>
        <dbReference type="ARBA" id="ARBA00022989"/>
    </source>
</evidence>
<keyword evidence="6" id="KW-0479">Metal-binding</keyword>
<sequence length="277" mass="31507">MTEEETRQEAARWWIAQVENLGILRRVNAPEQMEYVLKTRQFNKDRERARRNQTNRLKVESMADCIEDGINDSSLSSTPKKNATSREEGEPSTPETVTTTSSGSDDDQPNLADPSDAIQIERVSSAEVSQNECAVCPEDSFECTICLTEIEDGELVGVLPCTHVYHADCLRQWISRKNACPLCQVTEIASPRPVGGGGGNPFPSEDDTAPSEERYAPRNEEADQYNTSHNPTNWFARTFMLPLANTPTYVETELRSYQNRRRRRHRSDREAERIHLW</sequence>
<dbReference type="InterPro" id="IPR011016">
    <property type="entry name" value="Znf_RING-CH"/>
</dbReference>
<keyword evidence="5" id="KW-0812">Transmembrane</keyword>
<name>A0ABD3R7Q2_9STRA</name>
<dbReference type="SMART" id="SM00744">
    <property type="entry name" value="RINGv"/>
    <property type="match status" value="1"/>
</dbReference>
<feature type="domain" description="RING-type" evidence="14">
    <location>
        <begin position="143"/>
        <end position="184"/>
    </location>
</feature>
<dbReference type="PANTHER" id="PTHR45977:SF4">
    <property type="entry name" value="RING-TYPE DOMAIN-CONTAINING PROTEIN"/>
    <property type="match status" value="1"/>
</dbReference>
<feature type="compositionally biased region" description="Polar residues" evidence="13">
    <location>
        <begin position="71"/>
        <end position="82"/>
    </location>
</feature>
<evidence type="ECO:0000256" key="4">
    <source>
        <dbReference type="ARBA" id="ARBA00022679"/>
    </source>
</evidence>
<reference evidence="15 16" key="1">
    <citation type="submission" date="2024-10" db="EMBL/GenBank/DDBJ databases">
        <title>Updated reference genomes for cyclostephanoid diatoms.</title>
        <authorList>
            <person name="Roberts W.R."/>
            <person name="Alverson A.J."/>
        </authorList>
    </citation>
    <scope>NUCLEOTIDE SEQUENCE [LARGE SCALE GENOMIC DNA]</scope>
    <source>
        <strain evidence="15 16">AJA228-03</strain>
    </source>
</reference>
<dbReference type="Proteomes" id="UP001530377">
    <property type="component" value="Unassembled WGS sequence"/>
</dbReference>
<keyword evidence="9" id="KW-0862">Zinc</keyword>
<evidence type="ECO:0000256" key="12">
    <source>
        <dbReference type="PROSITE-ProRule" id="PRU00175"/>
    </source>
</evidence>
<evidence type="ECO:0000256" key="2">
    <source>
        <dbReference type="ARBA" id="ARBA00004141"/>
    </source>
</evidence>
<feature type="region of interest" description="Disordered" evidence="13">
    <location>
        <begin position="42"/>
        <end position="113"/>
    </location>
</feature>
<proteinExistence type="predicted"/>
<feature type="region of interest" description="Disordered" evidence="13">
    <location>
        <begin position="190"/>
        <end position="228"/>
    </location>
</feature>
<feature type="compositionally biased region" description="Basic and acidic residues" evidence="13">
    <location>
        <begin position="267"/>
        <end position="277"/>
    </location>
</feature>
<organism evidence="15 16">
    <name type="scientific">Cyclostephanos tholiformis</name>
    <dbReference type="NCBI Taxonomy" id="382380"/>
    <lineage>
        <taxon>Eukaryota</taxon>
        <taxon>Sar</taxon>
        <taxon>Stramenopiles</taxon>
        <taxon>Ochrophyta</taxon>
        <taxon>Bacillariophyta</taxon>
        <taxon>Coscinodiscophyceae</taxon>
        <taxon>Thalassiosirophycidae</taxon>
        <taxon>Stephanodiscales</taxon>
        <taxon>Stephanodiscaceae</taxon>
        <taxon>Cyclostephanos</taxon>
    </lineage>
</organism>
<dbReference type="Gene3D" id="3.30.40.10">
    <property type="entry name" value="Zinc/RING finger domain, C3HC4 (zinc finger)"/>
    <property type="match status" value="1"/>
</dbReference>
<keyword evidence="8" id="KW-0833">Ubl conjugation pathway</keyword>
<evidence type="ECO:0000256" key="7">
    <source>
        <dbReference type="ARBA" id="ARBA00022771"/>
    </source>
</evidence>
<evidence type="ECO:0000256" key="6">
    <source>
        <dbReference type="ARBA" id="ARBA00022723"/>
    </source>
</evidence>
<evidence type="ECO:0000313" key="15">
    <source>
        <dbReference type="EMBL" id="KAL3807261.1"/>
    </source>
</evidence>
<feature type="region of interest" description="Disordered" evidence="13">
    <location>
        <begin position="257"/>
        <end position="277"/>
    </location>
</feature>
<evidence type="ECO:0000256" key="1">
    <source>
        <dbReference type="ARBA" id="ARBA00000900"/>
    </source>
</evidence>
<dbReference type="SMART" id="SM00184">
    <property type="entry name" value="RING"/>
    <property type="match status" value="1"/>
</dbReference>
<dbReference type="CDD" id="cd16469">
    <property type="entry name" value="RING-H2_RNF24-like"/>
    <property type="match status" value="1"/>
</dbReference>
<comment type="caution">
    <text evidence="15">The sequence shown here is derived from an EMBL/GenBank/DDBJ whole genome shotgun (WGS) entry which is preliminary data.</text>
</comment>
<dbReference type="SUPFAM" id="SSF57850">
    <property type="entry name" value="RING/U-box"/>
    <property type="match status" value="1"/>
</dbReference>
<evidence type="ECO:0000256" key="13">
    <source>
        <dbReference type="SAM" id="MobiDB-lite"/>
    </source>
</evidence>
<dbReference type="GO" id="GO:0008270">
    <property type="term" value="F:zinc ion binding"/>
    <property type="evidence" value="ECO:0007669"/>
    <property type="project" value="UniProtKB-KW"/>
</dbReference>
<evidence type="ECO:0000313" key="16">
    <source>
        <dbReference type="Proteomes" id="UP001530377"/>
    </source>
</evidence>
<dbReference type="Pfam" id="PF13639">
    <property type="entry name" value="zf-RING_2"/>
    <property type="match status" value="1"/>
</dbReference>